<evidence type="ECO:0000259" key="2">
    <source>
        <dbReference type="Pfam" id="PF07596"/>
    </source>
</evidence>
<evidence type="ECO:0000313" key="4">
    <source>
        <dbReference type="Proteomes" id="UP000318478"/>
    </source>
</evidence>
<keyword evidence="4" id="KW-1185">Reference proteome</keyword>
<proteinExistence type="predicted"/>
<gene>
    <name evidence="3" type="ORF">Pla123a_33300</name>
</gene>
<sequence>MRNQNVRAFTLVELLVVIAIIGILVALLLPAVQSAREAARRSMCQNNLRQTLMAMHSYEGAYEAFPMGVSNDTGPVLNLPQGDHKSWVARVLPYLGEPARYRHIDWDVGAYHAANNAVRQTSMDILSCPSWPGFDGPGSSYAGVHNDVETPIDADNNGMLFLNSQVTMNDVQDGASYTLLLGEKDFITTHSLGWLSGTSSTLRNTGTKLDADESRPWRSSNRSDLLEPPPWYKDDPDFEETGDAEAGDDKPQDPLYAAGGDTDSPRAVGGFSSAHPGGVQFAFVDGSVTLIRDNVELEILQKLANRQDGAMVDSDDF</sequence>
<reference evidence="3 4" key="1">
    <citation type="submission" date="2019-02" db="EMBL/GenBank/DDBJ databases">
        <title>Deep-cultivation of Planctomycetes and their phenomic and genomic characterization uncovers novel biology.</title>
        <authorList>
            <person name="Wiegand S."/>
            <person name="Jogler M."/>
            <person name="Boedeker C."/>
            <person name="Pinto D."/>
            <person name="Vollmers J."/>
            <person name="Rivas-Marin E."/>
            <person name="Kohn T."/>
            <person name="Peeters S.H."/>
            <person name="Heuer A."/>
            <person name="Rast P."/>
            <person name="Oberbeckmann S."/>
            <person name="Bunk B."/>
            <person name="Jeske O."/>
            <person name="Meyerdierks A."/>
            <person name="Storesund J.E."/>
            <person name="Kallscheuer N."/>
            <person name="Luecker S."/>
            <person name="Lage O.M."/>
            <person name="Pohl T."/>
            <person name="Merkel B.J."/>
            <person name="Hornburger P."/>
            <person name="Mueller R.-W."/>
            <person name="Bruemmer F."/>
            <person name="Labrenz M."/>
            <person name="Spormann A.M."/>
            <person name="Op Den Camp H."/>
            <person name="Overmann J."/>
            <person name="Amann R."/>
            <person name="Jetten M.S.M."/>
            <person name="Mascher T."/>
            <person name="Medema M.H."/>
            <person name="Devos D.P."/>
            <person name="Kaster A.-K."/>
            <person name="Ovreas L."/>
            <person name="Rohde M."/>
            <person name="Galperin M.Y."/>
            <person name="Jogler C."/>
        </authorList>
    </citation>
    <scope>NUCLEOTIDE SEQUENCE [LARGE SCALE GENOMIC DNA]</scope>
    <source>
        <strain evidence="3 4">Pla123a</strain>
    </source>
</reference>
<evidence type="ECO:0000256" key="1">
    <source>
        <dbReference type="SAM" id="MobiDB-lite"/>
    </source>
</evidence>
<feature type="domain" description="DUF1559" evidence="2">
    <location>
        <begin position="33"/>
        <end position="297"/>
    </location>
</feature>
<dbReference type="OrthoDB" id="255848at2"/>
<dbReference type="EMBL" id="SJPO01000008">
    <property type="protein sequence ID" value="TWT74507.1"/>
    <property type="molecule type" value="Genomic_DNA"/>
</dbReference>
<feature type="compositionally biased region" description="Acidic residues" evidence="1">
    <location>
        <begin position="236"/>
        <end position="246"/>
    </location>
</feature>
<dbReference type="RefSeq" id="WP_146588932.1">
    <property type="nucleotide sequence ID" value="NZ_SJPO01000008.1"/>
</dbReference>
<feature type="region of interest" description="Disordered" evidence="1">
    <location>
        <begin position="203"/>
        <end position="271"/>
    </location>
</feature>
<dbReference type="SUPFAM" id="SSF54523">
    <property type="entry name" value="Pili subunits"/>
    <property type="match status" value="1"/>
</dbReference>
<evidence type="ECO:0000313" key="3">
    <source>
        <dbReference type="EMBL" id="TWT74507.1"/>
    </source>
</evidence>
<dbReference type="NCBIfam" id="TIGR04294">
    <property type="entry name" value="pre_pil_HX9DG"/>
    <property type="match status" value="1"/>
</dbReference>
<dbReference type="Gene3D" id="3.30.700.10">
    <property type="entry name" value="Glycoprotein, Type 4 Pilin"/>
    <property type="match status" value="1"/>
</dbReference>
<organism evidence="3 4">
    <name type="scientific">Posidoniimonas polymericola</name>
    <dbReference type="NCBI Taxonomy" id="2528002"/>
    <lineage>
        <taxon>Bacteria</taxon>
        <taxon>Pseudomonadati</taxon>
        <taxon>Planctomycetota</taxon>
        <taxon>Planctomycetia</taxon>
        <taxon>Pirellulales</taxon>
        <taxon>Lacipirellulaceae</taxon>
        <taxon>Posidoniimonas</taxon>
    </lineage>
</organism>
<name>A0A5C5YFK7_9BACT</name>
<dbReference type="InterPro" id="IPR011453">
    <property type="entry name" value="DUF1559"/>
</dbReference>
<dbReference type="Pfam" id="PF07596">
    <property type="entry name" value="SBP_bac_10"/>
    <property type="match status" value="1"/>
</dbReference>
<dbReference type="Proteomes" id="UP000318478">
    <property type="component" value="Unassembled WGS sequence"/>
</dbReference>
<dbReference type="InterPro" id="IPR045584">
    <property type="entry name" value="Pilin-like"/>
</dbReference>
<dbReference type="AlphaFoldDB" id="A0A5C5YFK7"/>
<dbReference type="Pfam" id="PF07963">
    <property type="entry name" value="N_methyl"/>
    <property type="match status" value="1"/>
</dbReference>
<dbReference type="PANTHER" id="PTHR30093">
    <property type="entry name" value="GENERAL SECRETION PATHWAY PROTEIN G"/>
    <property type="match status" value="1"/>
</dbReference>
<dbReference type="PANTHER" id="PTHR30093:SF2">
    <property type="entry name" value="TYPE II SECRETION SYSTEM PROTEIN H"/>
    <property type="match status" value="1"/>
</dbReference>
<protein>
    <submittedName>
        <fullName evidence="3">Putative major pilin subunit</fullName>
    </submittedName>
</protein>
<comment type="caution">
    <text evidence="3">The sequence shown here is derived from an EMBL/GenBank/DDBJ whole genome shotgun (WGS) entry which is preliminary data.</text>
</comment>
<dbReference type="NCBIfam" id="TIGR02532">
    <property type="entry name" value="IV_pilin_GFxxxE"/>
    <property type="match status" value="1"/>
</dbReference>
<accession>A0A5C5YFK7</accession>
<dbReference type="InterPro" id="IPR012902">
    <property type="entry name" value="N_methyl_site"/>
</dbReference>
<dbReference type="InterPro" id="IPR027558">
    <property type="entry name" value="Pre_pil_HX9DG_C"/>
</dbReference>